<reference evidence="1 2" key="1">
    <citation type="submission" date="2009-02" db="EMBL/GenBank/DDBJ databases">
        <title>The Genome Sequence of Oxalobacter formigenes OXCC13.</title>
        <authorList>
            <consortium name="The Broad Institute Genome Sequencing Platform"/>
            <person name="Ward D."/>
            <person name="Young S.K."/>
            <person name="Kodira C.D."/>
            <person name="Zeng Q."/>
            <person name="Koehrsen M."/>
            <person name="Alvarado L."/>
            <person name="Berlin A."/>
            <person name="Borenstein D."/>
            <person name="Chen Z."/>
            <person name="Engels R."/>
            <person name="Freedman E."/>
            <person name="Gellesch M."/>
            <person name="Goldberg J."/>
            <person name="Griggs A."/>
            <person name="Gujja S."/>
            <person name="Heiman D."/>
            <person name="Hepburn T."/>
            <person name="Howarth C."/>
            <person name="Jen D."/>
            <person name="Larson L."/>
            <person name="Lewis B."/>
            <person name="Mehta T."/>
            <person name="Park D."/>
            <person name="Pearson M."/>
            <person name="Roberts A."/>
            <person name="Saif S."/>
            <person name="Shea T."/>
            <person name="Shenoy N."/>
            <person name="Sisk P."/>
            <person name="Stolte C."/>
            <person name="Sykes S."/>
            <person name="Walk T."/>
            <person name="White J."/>
            <person name="Yandava C."/>
            <person name="Allison M.J."/>
            <person name="Lander E."/>
            <person name="Nusbaum C."/>
            <person name="Galagan J."/>
            <person name="Birren B."/>
        </authorList>
    </citation>
    <scope>NUCLEOTIDE SEQUENCE [LARGE SCALE GENOMIC DNA]</scope>
    <source>
        <strain evidence="1 2">OXCC13</strain>
    </source>
</reference>
<dbReference type="Gene3D" id="3.90.280.10">
    <property type="entry name" value="PEBP-like"/>
    <property type="match status" value="1"/>
</dbReference>
<organism evidence="1 2">
    <name type="scientific">Oxalobacter formigenes OXCC13</name>
    <dbReference type="NCBI Taxonomy" id="556269"/>
    <lineage>
        <taxon>Bacteria</taxon>
        <taxon>Pseudomonadati</taxon>
        <taxon>Pseudomonadota</taxon>
        <taxon>Betaproteobacteria</taxon>
        <taxon>Burkholderiales</taxon>
        <taxon>Oxalobacteraceae</taxon>
        <taxon>Oxalobacter</taxon>
    </lineage>
</organism>
<dbReference type="RefSeq" id="WP_005881570.1">
    <property type="nucleotide sequence ID" value="NZ_CP019430.1"/>
</dbReference>
<dbReference type="NCBIfam" id="TIGR00481">
    <property type="entry name" value="YbhB/YbcL family Raf kinase inhibitor-like protein"/>
    <property type="match status" value="1"/>
</dbReference>
<dbReference type="HOGENOM" id="CLU_083918_0_0_4"/>
<dbReference type="OrthoDB" id="9797506at2"/>
<dbReference type="EMBL" id="GG658170">
    <property type="protein sequence ID" value="EEO30427.1"/>
    <property type="molecule type" value="Genomic_DNA"/>
</dbReference>
<gene>
    <name evidence="1" type="ORF">OFBG_01455</name>
</gene>
<dbReference type="PANTHER" id="PTHR30289">
    <property type="entry name" value="UNCHARACTERIZED PROTEIN YBCL-RELATED"/>
    <property type="match status" value="1"/>
</dbReference>
<dbReference type="InterPro" id="IPR036610">
    <property type="entry name" value="PEBP-like_sf"/>
</dbReference>
<dbReference type="GeneID" id="77134556"/>
<dbReference type="AlphaFoldDB" id="C3XB51"/>
<dbReference type="Pfam" id="PF01161">
    <property type="entry name" value="PBP"/>
    <property type="match status" value="1"/>
</dbReference>
<dbReference type="InterPro" id="IPR008914">
    <property type="entry name" value="PEBP"/>
</dbReference>
<dbReference type="InterPro" id="IPR005247">
    <property type="entry name" value="YbhB_YbcL/LppC-like"/>
</dbReference>
<dbReference type="PANTHER" id="PTHR30289:SF1">
    <property type="entry name" value="PEBP (PHOSPHATIDYLETHANOLAMINE-BINDING PROTEIN) FAMILY PROTEIN"/>
    <property type="match status" value="1"/>
</dbReference>
<name>C3XB51_OXAFO</name>
<evidence type="ECO:0000313" key="2">
    <source>
        <dbReference type="Proteomes" id="UP000005089"/>
    </source>
</evidence>
<dbReference type="Proteomes" id="UP000005089">
    <property type="component" value="Unassembled WGS sequence"/>
</dbReference>
<accession>C3XB51</accession>
<dbReference type="SUPFAM" id="SSF49777">
    <property type="entry name" value="PEBP-like"/>
    <property type="match status" value="1"/>
</dbReference>
<sequence>MKLWSNSFQDGAVIPSQFAFCKIDRATHAAMSDNKNPHLQWSDLPAGTRSLVLICHDYDVPSKGDDVNQEGKTVPANLPRVDFYHWVMIDLPASMNSISEGEYSNGITARGKNGPDTLHSARHGINDYTGWFASDKDMSGDYYGYDGPCPPWNDSIPHHYVFTLYALDTDKLSLSDRFTGQDVLSAMKGHILDKASMTGVYSLNPDVKLPA</sequence>
<dbReference type="CDD" id="cd00865">
    <property type="entry name" value="PEBP_bact_arch"/>
    <property type="match status" value="1"/>
</dbReference>
<dbReference type="STRING" id="847.BRW83_0649"/>
<keyword evidence="2" id="KW-1185">Reference proteome</keyword>
<dbReference type="eggNOG" id="COG1881">
    <property type="taxonomic scope" value="Bacteria"/>
</dbReference>
<protein>
    <submittedName>
        <fullName evidence="1">Raf-like protein</fullName>
    </submittedName>
</protein>
<evidence type="ECO:0000313" key="1">
    <source>
        <dbReference type="EMBL" id="EEO30427.1"/>
    </source>
</evidence>
<proteinExistence type="predicted"/>